<proteinExistence type="predicted"/>
<evidence type="ECO:0000313" key="2">
    <source>
        <dbReference type="Proteomes" id="UP001177021"/>
    </source>
</evidence>
<keyword evidence="2" id="KW-1185">Reference proteome</keyword>
<protein>
    <submittedName>
        <fullName evidence="1">Uncharacterized protein</fullName>
    </submittedName>
</protein>
<gene>
    <name evidence="1" type="ORF">MILVUS5_LOCUS8855</name>
</gene>
<dbReference type="Proteomes" id="UP001177021">
    <property type="component" value="Unassembled WGS sequence"/>
</dbReference>
<dbReference type="EMBL" id="CASHSV030000024">
    <property type="protein sequence ID" value="CAJ2638701.1"/>
    <property type="molecule type" value="Genomic_DNA"/>
</dbReference>
<name>A0ACB0J3J5_TRIPR</name>
<evidence type="ECO:0000313" key="1">
    <source>
        <dbReference type="EMBL" id="CAJ2638701.1"/>
    </source>
</evidence>
<sequence length="816" mass="91312">MEDVWTMKKQLPDFMGTDPVGWIASAERFFEKNEVPSRDKLQWAFMSMEDKQAMMWFYYWCEENPDAEWESFSKAMIVRFGTQSEPSQEKSLPENQEIQLELGKASEATEDVVLLAFSDDGREAYVTKAGEMFNEALSETQRSENERVIVFDSLPKPPPKPPELQNSGSLAVIPDRESYMEATGTNITGFSATLASFTEPPDEAMPCTSFPPPEPPDLSSPYPPLPELTDSGQSALTFYRIALLPTPSKPPRPPDAGSRDFSRAQKPTLPANLNAVGNIRISTELWEADQVCSVVVEKILEKIGVEWTLCNLGMILDHTSQGQLNVSLLRETLESWAEFNDMGLFLMFDVMGQAHICLLNCLLSSVAKLFQNQVQGLINIIIIMLEACGHVLIVSTVDTYSKLGDYVGRVSTLMDTYSKLVYVDFALGVFKKWEFIGEFKVVNAHYKFSGNITRIPSYIHKEGTNGTTLLCVLCSFIVFFSSKTFGGISRCVLYREVANHMDKCNKFRPCTNLQQVMVWGPFMKLVEVIIGCNLAKEKEESCSYSPLCIEVLTTKGSVVGGGLLPRSTFISGFAQQERRICVVGDGTTIITVGGALMNLKLREAFSGLVFAFIMLSQSLIGCGNVFRVLEQISARAYASFPNLGIDLEASSYSGDFTNVVVINSIKKIIILTSCDWKKEVTSLLLAFYIEIFAIDDSTKGAAVLLEIAENAAMNKYIVRSLFDTNDWLVMTFVEILAQFWNTLMGSLEEMKTGFPFGMVSLRAFRQWDPGELNLPMATGTCDCCWNLIIFYGWFNFVFDRGKLDRCKFSTLRTRLI</sequence>
<organism evidence="1 2">
    <name type="scientific">Trifolium pratense</name>
    <name type="common">Red clover</name>
    <dbReference type="NCBI Taxonomy" id="57577"/>
    <lineage>
        <taxon>Eukaryota</taxon>
        <taxon>Viridiplantae</taxon>
        <taxon>Streptophyta</taxon>
        <taxon>Embryophyta</taxon>
        <taxon>Tracheophyta</taxon>
        <taxon>Spermatophyta</taxon>
        <taxon>Magnoliopsida</taxon>
        <taxon>eudicotyledons</taxon>
        <taxon>Gunneridae</taxon>
        <taxon>Pentapetalae</taxon>
        <taxon>rosids</taxon>
        <taxon>fabids</taxon>
        <taxon>Fabales</taxon>
        <taxon>Fabaceae</taxon>
        <taxon>Papilionoideae</taxon>
        <taxon>50 kb inversion clade</taxon>
        <taxon>NPAAA clade</taxon>
        <taxon>Hologalegina</taxon>
        <taxon>IRL clade</taxon>
        <taxon>Trifolieae</taxon>
        <taxon>Trifolium</taxon>
    </lineage>
</organism>
<comment type="caution">
    <text evidence="1">The sequence shown here is derived from an EMBL/GenBank/DDBJ whole genome shotgun (WGS) entry which is preliminary data.</text>
</comment>
<reference evidence="1" key="1">
    <citation type="submission" date="2023-10" db="EMBL/GenBank/DDBJ databases">
        <authorList>
            <person name="Rodriguez Cubillos JULIANA M."/>
            <person name="De Vega J."/>
        </authorList>
    </citation>
    <scope>NUCLEOTIDE SEQUENCE</scope>
</reference>
<accession>A0ACB0J3J5</accession>